<dbReference type="GO" id="GO:0000981">
    <property type="term" value="F:DNA-binding transcription factor activity, RNA polymerase II-specific"/>
    <property type="evidence" value="ECO:0007669"/>
    <property type="project" value="TreeGrafter"/>
</dbReference>
<evidence type="ECO:0000313" key="3">
    <source>
        <dbReference type="EMBL" id="KOB76007.1"/>
    </source>
</evidence>
<organism evidence="3 4">
    <name type="scientific">Operophtera brumata</name>
    <name type="common">Winter moth</name>
    <name type="synonym">Phalaena brumata</name>
    <dbReference type="NCBI Taxonomy" id="104452"/>
    <lineage>
        <taxon>Eukaryota</taxon>
        <taxon>Metazoa</taxon>
        <taxon>Ecdysozoa</taxon>
        <taxon>Arthropoda</taxon>
        <taxon>Hexapoda</taxon>
        <taxon>Insecta</taxon>
        <taxon>Pterygota</taxon>
        <taxon>Neoptera</taxon>
        <taxon>Endopterygota</taxon>
        <taxon>Lepidoptera</taxon>
        <taxon>Glossata</taxon>
        <taxon>Ditrysia</taxon>
        <taxon>Geometroidea</taxon>
        <taxon>Geometridae</taxon>
        <taxon>Larentiinae</taxon>
        <taxon>Operophtera</taxon>
    </lineage>
</organism>
<dbReference type="GO" id="GO:0033554">
    <property type="term" value="P:cellular response to stress"/>
    <property type="evidence" value="ECO:0007669"/>
    <property type="project" value="TreeGrafter"/>
</dbReference>
<feature type="region of interest" description="Disordered" evidence="1">
    <location>
        <begin position="1"/>
        <end position="20"/>
    </location>
</feature>
<dbReference type="Pfam" id="PF00554">
    <property type="entry name" value="RHD_DNA_bind"/>
    <property type="match status" value="1"/>
</dbReference>
<dbReference type="GO" id="GO:0038061">
    <property type="term" value="P:non-canonical NF-kappaB signal transduction"/>
    <property type="evidence" value="ECO:0007669"/>
    <property type="project" value="TreeGrafter"/>
</dbReference>
<dbReference type="InterPro" id="IPR037059">
    <property type="entry name" value="RHD_DNA_bind_dom_sf"/>
</dbReference>
<dbReference type="EMBL" id="JTDY01000753">
    <property type="protein sequence ID" value="KOB76007.1"/>
    <property type="molecule type" value="Genomic_DNA"/>
</dbReference>
<feature type="domain" description="RHD" evidence="2">
    <location>
        <begin position="1"/>
        <end position="85"/>
    </location>
</feature>
<comment type="caution">
    <text evidence="3">The sequence shown here is derived from an EMBL/GenBank/DDBJ whole genome shotgun (WGS) entry which is preliminary data.</text>
</comment>
<dbReference type="InterPro" id="IPR000451">
    <property type="entry name" value="NFkB/Dor"/>
</dbReference>
<proteinExistence type="predicted"/>
<protein>
    <submittedName>
        <fullName evidence="3">DorsalB</fullName>
    </submittedName>
</protein>
<accession>A0A0L7LKN8</accession>
<dbReference type="GO" id="GO:0007249">
    <property type="term" value="P:canonical NF-kappaB signal transduction"/>
    <property type="evidence" value="ECO:0007669"/>
    <property type="project" value="TreeGrafter"/>
</dbReference>
<name>A0A0L7LKN8_OPEBR</name>
<dbReference type="GO" id="GO:0005737">
    <property type="term" value="C:cytoplasm"/>
    <property type="evidence" value="ECO:0007669"/>
    <property type="project" value="InterPro"/>
</dbReference>
<dbReference type="PANTHER" id="PTHR24169">
    <property type="entry name" value="NUCLEAR FACTOR NF-KAPPA-B PROTEIN"/>
    <property type="match status" value="1"/>
</dbReference>
<dbReference type="GO" id="GO:0045087">
    <property type="term" value="P:innate immune response"/>
    <property type="evidence" value="ECO:0007669"/>
    <property type="project" value="TreeGrafter"/>
</dbReference>
<dbReference type="PROSITE" id="PS01204">
    <property type="entry name" value="REL_1"/>
    <property type="match status" value="1"/>
</dbReference>
<dbReference type="GO" id="GO:0045944">
    <property type="term" value="P:positive regulation of transcription by RNA polymerase II"/>
    <property type="evidence" value="ECO:0007669"/>
    <property type="project" value="TreeGrafter"/>
</dbReference>
<keyword evidence="4" id="KW-1185">Reference proteome</keyword>
<dbReference type="InterPro" id="IPR008967">
    <property type="entry name" value="p53-like_TF_DNA-bd_sf"/>
</dbReference>
<dbReference type="PROSITE" id="PS50254">
    <property type="entry name" value="REL_2"/>
    <property type="match status" value="1"/>
</dbReference>
<dbReference type="AlphaFoldDB" id="A0A0L7LKN8"/>
<dbReference type="SUPFAM" id="SSF49417">
    <property type="entry name" value="p53-like transcription factors"/>
    <property type="match status" value="1"/>
</dbReference>
<dbReference type="GO" id="GO:0034097">
    <property type="term" value="P:response to cytokine"/>
    <property type="evidence" value="ECO:0007669"/>
    <property type="project" value="TreeGrafter"/>
</dbReference>
<dbReference type="STRING" id="104452.A0A0L7LKN8"/>
<evidence type="ECO:0000259" key="2">
    <source>
        <dbReference type="PROSITE" id="PS50254"/>
    </source>
</evidence>
<feature type="non-terminal residue" evidence="3">
    <location>
        <position position="1"/>
    </location>
</feature>
<feature type="non-terminal residue" evidence="3">
    <location>
        <position position="103"/>
    </location>
</feature>
<dbReference type="Gene3D" id="2.60.40.340">
    <property type="entry name" value="Rel homology domain (RHD), DNA-binding domain"/>
    <property type="match status" value="2"/>
</dbReference>
<dbReference type="PANTHER" id="PTHR24169:SF25">
    <property type="entry name" value="DORSAL-RELATED IMMUNITY FACTOR DIF-RELATED"/>
    <property type="match status" value="1"/>
</dbReference>
<sequence length="103" mass="11584">FRYECEGRSAGSIPGANTTAENKTYPTLRIKDYVGPCTIVASCVTKDEPYSNTVQFKNLGIQCVKKKDVDTALQQRAQLRVDPFRSKTTLTRTKTEVPKRLLQ</sequence>
<evidence type="ECO:0000313" key="4">
    <source>
        <dbReference type="Proteomes" id="UP000037510"/>
    </source>
</evidence>
<dbReference type="InterPro" id="IPR030492">
    <property type="entry name" value="RHD_CS"/>
</dbReference>
<dbReference type="GO" id="GO:0005634">
    <property type="term" value="C:nucleus"/>
    <property type="evidence" value="ECO:0007669"/>
    <property type="project" value="TreeGrafter"/>
</dbReference>
<gene>
    <name evidence="3" type="ORF">OBRU01_06500</name>
</gene>
<dbReference type="Proteomes" id="UP000037510">
    <property type="component" value="Unassembled WGS sequence"/>
</dbReference>
<evidence type="ECO:0000256" key="1">
    <source>
        <dbReference type="SAM" id="MobiDB-lite"/>
    </source>
</evidence>
<reference evidence="3 4" key="1">
    <citation type="journal article" date="2015" name="Genome Biol. Evol.">
        <title>The genome of winter moth (Operophtera brumata) provides a genomic perspective on sexual dimorphism and phenology.</title>
        <authorList>
            <person name="Derks M.F."/>
            <person name="Smit S."/>
            <person name="Salis L."/>
            <person name="Schijlen E."/>
            <person name="Bossers A."/>
            <person name="Mateman C."/>
            <person name="Pijl A.S."/>
            <person name="de Ridder D."/>
            <person name="Groenen M.A."/>
            <person name="Visser M.E."/>
            <person name="Megens H.J."/>
        </authorList>
    </citation>
    <scope>NUCLEOTIDE SEQUENCE [LARGE SCALE GENOMIC DNA]</scope>
    <source>
        <strain evidence="3">WM2013NL</strain>
        <tissue evidence="3">Head and thorax</tissue>
    </source>
</reference>
<dbReference type="InterPro" id="IPR011539">
    <property type="entry name" value="RHD_DNA_bind_dom"/>
</dbReference>
<dbReference type="GO" id="GO:0000978">
    <property type="term" value="F:RNA polymerase II cis-regulatory region sequence-specific DNA binding"/>
    <property type="evidence" value="ECO:0007669"/>
    <property type="project" value="TreeGrafter"/>
</dbReference>